<dbReference type="Proteomes" id="UP000186922">
    <property type="component" value="Unassembled WGS sequence"/>
</dbReference>
<evidence type="ECO:0000313" key="3">
    <source>
        <dbReference type="Proteomes" id="UP000186922"/>
    </source>
</evidence>
<dbReference type="EMBL" id="BDGG01000007">
    <property type="protein sequence ID" value="GAV01486.1"/>
    <property type="molecule type" value="Genomic_DNA"/>
</dbReference>
<dbReference type="STRING" id="947166.A0A1D1VL01"/>
<protein>
    <recommendedName>
        <fullName evidence="1">Helitron helicase-like domain-containing protein</fullName>
    </recommendedName>
</protein>
<dbReference type="AlphaFoldDB" id="A0A1D1VL01"/>
<feature type="domain" description="Helitron helicase-like" evidence="1">
    <location>
        <begin position="11"/>
        <end position="116"/>
    </location>
</feature>
<sequence>MFMEQFEHKYQNDLDSISCSIVYFESALRESRQYWYKRQNELTDEIEQLGSPTVLITFSAADLYWSELHNLCSNRRLPPESTAQERSKRARINLIDNPLSATWFLHYRFRTFLEEV</sequence>
<dbReference type="InterPro" id="IPR025476">
    <property type="entry name" value="Helitron_helicase-like"/>
</dbReference>
<dbReference type="Pfam" id="PF14214">
    <property type="entry name" value="Helitron_like_N"/>
    <property type="match status" value="1"/>
</dbReference>
<reference evidence="2 3" key="1">
    <citation type="journal article" date="2016" name="Nat. Commun.">
        <title>Extremotolerant tardigrade genome and improved radiotolerance of human cultured cells by tardigrade-unique protein.</title>
        <authorList>
            <person name="Hashimoto T."/>
            <person name="Horikawa D.D."/>
            <person name="Saito Y."/>
            <person name="Kuwahara H."/>
            <person name="Kozuka-Hata H."/>
            <person name="Shin-I T."/>
            <person name="Minakuchi Y."/>
            <person name="Ohishi K."/>
            <person name="Motoyama A."/>
            <person name="Aizu T."/>
            <person name="Enomoto A."/>
            <person name="Kondo K."/>
            <person name="Tanaka S."/>
            <person name="Hara Y."/>
            <person name="Koshikawa S."/>
            <person name="Sagara H."/>
            <person name="Miura T."/>
            <person name="Yokobori S."/>
            <person name="Miyagawa K."/>
            <person name="Suzuki Y."/>
            <person name="Kubo T."/>
            <person name="Oyama M."/>
            <person name="Kohara Y."/>
            <person name="Fujiyama A."/>
            <person name="Arakawa K."/>
            <person name="Katayama T."/>
            <person name="Toyoda A."/>
            <person name="Kunieda T."/>
        </authorList>
    </citation>
    <scope>NUCLEOTIDE SEQUENCE [LARGE SCALE GENOMIC DNA]</scope>
    <source>
        <strain evidence="2 3">YOKOZUNA-1</strain>
    </source>
</reference>
<name>A0A1D1VL01_RAMVA</name>
<evidence type="ECO:0000313" key="2">
    <source>
        <dbReference type="EMBL" id="GAV01486.1"/>
    </source>
</evidence>
<evidence type="ECO:0000259" key="1">
    <source>
        <dbReference type="Pfam" id="PF14214"/>
    </source>
</evidence>
<comment type="caution">
    <text evidence="2">The sequence shown here is derived from an EMBL/GenBank/DDBJ whole genome shotgun (WGS) entry which is preliminary data.</text>
</comment>
<gene>
    <name evidence="2" type="primary">RvY_12192-1</name>
    <name evidence="2" type="synonym">RvY_12192.1</name>
    <name evidence="2" type="ORF">RvY_12192</name>
</gene>
<dbReference type="OrthoDB" id="6624231at2759"/>
<organism evidence="2 3">
    <name type="scientific">Ramazzottius varieornatus</name>
    <name type="common">Water bear</name>
    <name type="synonym">Tardigrade</name>
    <dbReference type="NCBI Taxonomy" id="947166"/>
    <lineage>
        <taxon>Eukaryota</taxon>
        <taxon>Metazoa</taxon>
        <taxon>Ecdysozoa</taxon>
        <taxon>Tardigrada</taxon>
        <taxon>Eutardigrada</taxon>
        <taxon>Parachela</taxon>
        <taxon>Hypsibioidea</taxon>
        <taxon>Ramazzottiidae</taxon>
        <taxon>Ramazzottius</taxon>
    </lineage>
</organism>
<accession>A0A1D1VL01</accession>
<proteinExistence type="predicted"/>
<keyword evidence="3" id="KW-1185">Reference proteome</keyword>